<proteinExistence type="predicted"/>
<dbReference type="EMBL" id="MPBG01000001">
    <property type="protein sequence ID" value="RMI89129.1"/>
    <property type="molecule type" value="Genomic_DNA"/>
</dbReference>
<accession>A0A421NYN4</accession>
<sequence length="106" mass="12526">MFKITNKVKQNFVILFTLIFIGILLQVFLFLGNKSFVFSTKTAILILAIFLLFSILEFILTAFIWIIVLDKLNQYVKQKLLKKICIFISCVNVWEFYFAIFLPFLK</sequence>
<organism evidence="2 3">
    <name type="scientific">Candidatus Phytoplasma solani</name>
    <dbReference type="NCBI Taxonomy" id="69896"/>
    <lineage>
        <taxon>Bacteria</taxon>
        <taxon>Bacillati</taxon>
        <taxon>Mycoplasmatota</taxon>
        <taxon>Mollicutes</taxon>
        <taxon>Acholeplasmatales</taxon>
        <taxon>Acholeplasmataceae</taxon>
        <taxon>Candidatus Phytoplasma</taxon>
        <taxon>16SrXII (Stolbur group)</taxon>
    </lineage>
</organism>
<gene>
    <name evidence="2" type="ORF">PSSA1_v1c0080</name>
</gene>
<evidence type="ECO:0000313" key="2">
    <source>
        <dbReference type="EMBL" id="RMI89129.1"/>
    </source>
</evidence>
<evidence type="ECO:0000256" key="1">
    <source>
        <dbReference type="SAM" id="Phobius"/>
    </source>
</evidence>
<keyword evidence="1" id="KW-1133">Transmembrane helix</keyword>
<evidence type="ECO:0000313" key="3">
    <source>
        <dbReference type="Proteomes" id="UP000283896"/>
    </source>
</evidence>
<reference evidence="3" key="1">
    <citation type="submission" date="2016-11" db="EMBL/GenBank/DDBJ databases">
        <title>Genome sequence of Candidatus Phytoplasma solani strain SA-1.</title>
        <authorList>
            <person name="Haryono M."/>
            <person name="Samarzija I."/>
            <person name="Seruga Music M."/>
            <person name="Hogenhout S."/>
            <person name="Kuo C.-H."/>
        </authorList>
    </citation>
    <scope>NUCLEOTIDE SEQUENCE [LARGE SCALE GENOMIC DNA]</scope>
    <source>
        <strain evidence="3">SA-1</strain>
    </source>
</reference>
<comment type="caution">
    <text evidence="2">The sequence shown here is derived from an EMBL/GenBank/DDBJ whole genome shotgun (WGS) entry which is preliminary data.</text>
</comment>
<feature type="transmembrane region" description="Helical" evidence="1">
    <location>
        <begin position="80"/>
        <end position="105"/>
    </location>
</feature>
<dbReference type="AlphaFoldDB" id="A0A421NYN4"/>
<name>A0A421NYN4_9MOLU</name>
<keyword evidence="1" id="KW-0472">Membrane</keyword>
<feature type="transmembrane region" description="Helical" evidence="1">
    <location>
        <begin position="12"/>
        <end position="31"/>
    </location>
</feature>
<dbReference type="Proteomes" id="UP000283896">
    <property type="component" value="Unassembled WGS sequence"/>
</dbReference>
<keyword evidence="1" id="KW-0812">Transmembrane</keyword>
<feature type="transmembrane region" description="Helical" evidence="1">
    <location>
        <begin position="43"/>
        <end position="68"/>
    </location>
</feature>
<protein>
    <submittedName>
        <fullName evidence="2">Uncharacterized protein</fullName>
    </submittedName>
</protein>
<dbReference type="RefSeq" id="WP_122225296.1">
    <property type="nucleotide sequence ID" value="NZ_CP103786.1"/>
</dbReference>
<keyword evidence="3" id="KW-1185">Reference proteome</keyword>